<dbReference type="GO" id="GO:0004035">
    <property type="term" value="F:alkaline phosphatase activity"/>
    <property type="evidence" value="ECO:0007669"/>
    <property type="project" value="TreeGrafter"/>
</dbReference>
<evidence type="ECO:0000313" key="8">
    <source>
        <dbReference type="Proteomes" id="UP000886740"/>
    </source>
</evidence>
<dbReference type="SUPFAM" id="SSF53649">
    <property type="entry name" value="Alkaline phosphatase-like"/>
    <property type="match status" value="1"/>
</dbReference>
<feature type="binding site" evidence="3">
    <location>
        <position position="268"/>
    </location>
    <ligand>
        <name>Mg(2+)</name>
        <dbReference type="ChEBI" id="CHEBI:18420"/>
    </ligand>
</feature>
<keyword evidence="1" id="KW-0597">Phosphoprotein</keyword>
<reference evidence="7" key="2">
    <citation type="submission" date="2021-04" db="EMBL/GenBank/DDBJ databases">
        <authorList>
            <person name="Gilroy R."/>
        </authorList>
    </citation>
    <scope>NUCLEOTIDE SEQUENCE</scope>
    <source>
        <strain evidence="7">ChiGjej6B6-14162</strain>
    </source>
</reference>
<dbReference type="PRINTS" id="PR00113">
    <property type="entry name" value="ALKPHPHTASE"/>
</dbReference>
<accession>A0A9D2BF13</accession>
<evidence type="ECO:0000256" key="6">
    <source>
        <dbReference type="SAM" id="SignalP"/>
    </source>
</evidence>
<evidence type="ECO:0000256" key="3">
    <source>
        <dbReference type="PIRSR" id="PIRSR601952-2"/>
    </source>
</evidence>
<dbReference type="GO" id="GO:0046872">
    <property type="term" value="F:metal ion binding"/>
    <property type="evidence" value="ECO:0007669"/>
    <property type="project" value="UniProtKB-KW"/>
</dbReference>
<name>A0A9D2BF13_9BACT</name>
<dbReference type="PANTHER" id="PTHR11596:SF5">
    <property type="entry name" value="ALKALINE PHOSPHATASE"/>
    <property type="match status" value="1"/>
</dbReference>
<dbReference type="InterPro" id="IPR001952">
    <property type="entry name" value="Alkaline_phosphatase"/>
</dbReference>
<feature type="binding site" evidence="3">
    <location>
        <position position="316"/>
    </location>
    <ligand>
        <name>Zn(2+)</name>
        <dbReference type="ChEBI" id="CHEBI:29105"/>
        <label>2</label>
    </ligand>
</feature>
<feature type="binding site" evidence="3">
    <location>
        <position position="154"/>
    </location>
    <ligand>
        <name>Mg(2+)</name>
        <dbReference type="ChEBI" id="CHEBI:18420"/>
    </ligand>
</feature>
<feature type="chain" id="PRO_5039675632" evidence="6">
    <location>
        <begin position="22"/>
        <end position="567"/>
    </location>
</feature>
<feature type="binding site" evidence="3">
    <location>
        <position position="315"/>
    </location>
    <ligand>
        <name>Zn(2+)</name>
        <dbReference type="ChEBI" id="CHEBI:29105"/>
        <label>2</label>
    </ligand>
</feature>
<feature type="active site" description="Phosphoserine intermediate" evidence="2">
    <location>
        <position position="85"/>
    </location>
</feature>
<comment type="caution">
    <text evidence="7">The sequence shown here is derived from an EMBL/GenBank/DDBJ whole genome shotgun (WGS) entry which is preliminary data.</text>
</comment>
<feature type="binding site" evidence="3">
    <location>
        <position position="273"/>
    </location>
    <ligand>
        <name>Zn(2+)</name>
        <dbReference type="ChEBI" id="CHEBI:29105"/>
        <label>2</label>
    </ligand>
</feature>
<comment type="cofactor">
    <cofactor evidence="3">
        <name>Zn(2+)</name>
        <dbReference type="ChEBI" id="CHEBI:29105"/>
    </cofactor>
    <text evidence="3">Binds 2 Zn(2+) ions.</text>
</comment>
<feature type="binding site" evidence="3">
    <location>
        <position position="435"/>
    </location>
    <ligand>
        <name>Zn(2+)</name>
        <dbReference type="ChEBI" id="CHEBI:29105"/>
        <label>2</label>
    </ligand>
</feature>
<evidence type="ECO:0000256" key="5">
    <source>
        <dbReference type="SAM" id="MobiDB-lite"/>
    </source>
</evidence>
<feature type="binding site" evidence="3">
    <location>
        <position position="39"/>
    </location>
    <ligand>
        <name>Mg(2+)</name>
        <dbReference type="ChEBI" id="CHEBI:18420"/>
    </ligand>
</feature>
<dbReference type="EMBL" id="DXEL01000031">
    <property type="protein sequence ID" value="HIX74170.1"/>
    <property type="molecule type" value="Genomic_DNA"/>
</dbReference>
<dbReference type="InterPro" id="IPR017850">
    <property type="entry name" value="Alkaline_phosphatase_core_sf"/>
</dbReference>
<feature type="binding site" evidence="3">
    <location>
        <position position="277"/>
    </location>
    <ligand>
        <name>Zn(2+)</name>
        <dbReference type="ChEBI" id="CHEBI:29105"/>
        <label>2</label>
    </ligand>
</feature>
<dbReference type="Pfam" id="PF00245">
    <property type="entry name" value="Alk_phosphatase"/>
    <property type="match status" value="1"/>
</dbReference>
<reference evidence="7" key="1">
    <citation type="journal article" date="2021" name="PeerJ">
        <title>Extensive microbial diversity within the chicken gut microbiome revealed by metagenomics and culture.</title>
        <authorList>
            <person name="Gilroy R."/>
            <person name="Ravi A."/>
            <person name="Getino M."/>
            <person name="Pursley I."/>
            <person name="Horton D.L."/>
            <person name="Alikhan N.F."/>
            <person name="Baker D."/>
            <person name="Gharbi K."/>
            <person name="Hall N."/>
            <person name="Watson M."/>
            <person name="Adriaenssens E.M."/>
            <person name="Foster-Nyarko E."/>
            <person name="Jarju S."/>
            <person name="Secka A."/>
            <person name="Antonio M."/>
            <person name="Oren A."/>
            <person name="Chaudhuri R.R."/>
            <person name="La Ragione R."/>
            <person name="Hildebrand F."/>
            <person name="Pallen M.J."/>
        </authorList>
    </citation>
    <scope>NUCLEOTIDE SEQUENCE</scope>
    <source>
        <strain evidence="7">ChiGjej6B6-14162</strain>
    </source>
</reference>
<organism evidence="7 8">
    <name type="scientific">Candidatus Parabacteroides intestinipullorum</name>
    <dbReference type="NCBI Taxonomy" id="2838723"/>
    <lineage>
        <taxon>Bacteria</taxon>
        <taxon>Pseudomonadati</taxon>
        <taxon>Bacteroidota</taxon>
        <taxon>Bacteroidia</taxon>
        <taxon>Bacteroidales</taxon>
        <taxon>Tannerellaceae</taxon>
        <taxon>Parabacteroides</taxon>
    </lineage>
</organism>
<proteinExistence type="inferred from homology"/>
<evidence type="ECO:0000313" key="7">
    <source>
        <dbReference type="EMBL" id="HIX74170.1"/>
    </source>
</evidence>
<feature type="signal peptide" evidence="6">
    <location>
        <begin position="1"/>
        <end position="21"/>
    </location>
</feature>
<keyword evidence="3" id="KW-0862">Zinc</keyword>
<dbReference type="Proteomes" id="UP000886740">
    <property type="component" value="Unassembled WGS sequence"/>
</dbReference>
<keyword evidence="3" id="KW-0460">Magnesium</keyword>
<dbReference type="Gene3D" id="3.40.720.10">
    <property type="entry name" value="Alkaline Phosphatase, subunit A"/>
    <property type="match status" value="1"/>
</dbReference>
<feature type="binding site" evidence="3">
    <location>
        <position position="152"/>
    </location>
    <ligand>
        <name>Mg(2+)</name>
        <dbReference type="ChEBI" id="CHEBI:18420"/>
    </ligand>
</feature>
<sequence>MKLKKSLLLVLMLVLIVPAKAADVENVKPVKNVILLIPDGTSLATVSIARWLQWYQDPAKPNLFIDPYLCGTVRTHSSNAPIGDSAPTTSCYMTGQPSRTGYVSTYPESDGDNDIYPTDPKRAFQPLTTVLEAGKILKGKATGLVFTCEFPHATPADCSAHSYNRGKYEWIAPQMAHNDLSVVIGGGVSLLGADEEAYLKANGYNVYRNDLKGMRADQSDKMWALYGDREMDYDLDRDPDAQPSLEEMTRLAIQKLSKDPDGFFLMVEGSKVDWAAHANDPIGMATEFLAFDRACGAALEFARENGETAVVIVPDHGNSGISLGRRSCTGYDKLTKDQLFYQFSQYKLTAEGFAKKLNSVPNSEVQEVFRTYAGFELTPEELDALNNNKDYKNSPIPVEQRKAKDESSMYSGSLSGLMSHILTSRTCFGFTTGGHTGEEVFLAAYHPQGTLPMGMHTNIELNHYLCALFGMTHDTLEELTSQNFAPHAEVFKDYTCEIVPAKEEGVMPTLVVKNKKSKRKQLVVTPFTNIVKAGKKADEEIRLNSVVVYVDKNNTFYLPTSLADYLK</sequence>
<keyword evidence="6" id="KW-0732">Signal</keyword>
<evidence type="ECO:0000256" key="4">
    <source>
        <dbReference type="RuleBase" id="RU003946"/>
    </source>
</evidence>
<keyword evidence="3" id="KW-0479">Metal-binding</keyword>
<feature type="binding site" evidence="3">
    <location>
        <position position="39"/>
    </location>
    <ligand>
        <name>Zn(2+)</name>
        <dbReference type="ChEBI" id="CHEBI:29105"/>
        <label>2</label>
    </ligand>
</feature>
<gene>
    <name evidence="7" type="ORF">H9977_03895</name>
</gene>
<protein>
    <submittedName>
        <fullName evidence="7">Alkaline phosphatase</fullName>
    </submittedName>
</protein>
<evidence type="ECO:0000256" key="2">
    <source>
        <dbReference type="PIRSR" id="PIRSR601952-1"/>
    </source>
</evidence>
<dbReference type="AlphaFoldDB" id="A0A9D2BF13"/>
<dbReference type="PANTHER" id="PTHR11596">
    <property type="entry name" value="ALKALINE PHOSPHATASE"/>
    <property type="match status" value="1"/>
</dbReference>
<dbReference type="CDD" id="cd16012">
    <property type="entry name" value="ALP"/>
    <property type="match status" value="1"/>
</dbReference>
<dbReference type="SMART" id="SM00098">
    <property type="entry name" value="alkPPc"/>
    <property type="match status" value="1"/>
</dbReference>
<dbReference type="Gene3D" id="1.10.60.40">
    <property type="match status" value="1"/>
</dbReference>
<comment type="cofactor">
    <cofactor evidence="3">
        <name>Mg(2+)</name>
        <dbReference type="ChEBI" id="CHEBI:18420"/>
    </cofactor>
    <text evidence="3">Binds 1 Mg(2+) ion.</text>
</comment>
<feature type="region of interest" description="Disordered" evidence="5">
    <location>
        <begin position="386"/>
        <end position="405"/>
    </location>
</feature>
<comment type="similarity">
    <text evidence="4">Belongs to the alkaline phosphatase family.</text>
</comment>
<evidence type="ECO:0000256" key="1">
    <source>
        <dbReference type="ARBA" id="ARBA00022553"/>
    </source>
</evidence>